<organism evidence="3 4">
    <name type="scientific">Paraflavitalea soli</name>
    <dbReference type="NCBI Taxonomy" id="2315862"/>
    <lineage>
        <taxon>Bacteria</taxon>
        <taxon>Pseudomonadati</taxon>
        <taxon>Bacteroidota</taxon>
        <taxon>Chitinophagia</taxon>
        <taxon>Chitinophagales</taxon>
        <taxon>Chitinophagaceae</taxon>
        <taxon>Paraflavitalea</taxon>
    </lineage>
</organism>
<sequence length="944" mass="107787">MLKKVLLLFGSLLLMVWLKGQCPDRDSLWRQINYLKDHYPYPFSPTETRERLRQIEKKMVPCGFSQDSMQVLLLRAFAATYSREGNDLGVIRYLIPAATLIKRIPNNPAMNERELVRINYYIAVAYRGVNNVPERMKALDTCIATSRRLNYIDRSALNALFDRGTYFFDIGDYYHAIGYFKECNTKAFLYLPHAINAADSAGTISYALSSFVWQVNSHIRLKEYDQAEALLKSQTSQSGINSLNAYQGTFYGVRAEMEVHKGNYDQAIKNFRQALAVERRPLSRKQLFNTMATEVYFKHYRNYDKAMSLYKEGLACINIDTLKFKEDSIESLSIWSSMAEVNVQKGQYDKAFACFRKALDHIKPGISIAQIISSPPAEFVTQKKIHYLTSLLIEQGNTWRRKYTLTHQADELRKAIEIYRQADQLVNRIKGEQANLNSKLFWRSNSHGLYEHALEACHTSGNMEDAFYFFEKSRAVLLNDQLADQRWMGEQDILQQTQAMKTINTLSRALNSTSLTPAARIKMEDERTANQQLLSRLTTTIKTRNPFYYQSFLDSNFVTLQQVKQTMLKDYGALVEIFSGDSAVYVMIVAASDTRLHKINKQAYDSLAGLFIQYITNYNLQNGHFETFTQVSNQLYQLIFAKDRLPEGRLIISPDGQYFPFEALLTRADQSSYLLKEHAISYTYSARYLLNDFTSIANKKAKSFMGFAPVQYAGTQLPDLNESDHSLEALTSYFSGADNFIGPDASRNNFLRHFADYRIIQLYTHAMDNRDKGEPVIYFADSSLYLSDLVSDKKPATSLVVLSACETGTGKVYQGEGVFSFNRGFAALGIPAAITSLWKADNLKTYALTTLFYKFLATGEPADVALQHAKLEFMASATKANALPYFWAVPVLTGKVIDMPAQTTGGWWLVLPAIALGIIFLIIVYRWWRGRRMTRPFQQQTVME</sequence>
<feature type="domain" description="CHAT" evidence="2">
    <location>
        <begin position="631"/>
        <end position="894"/>
    </location>
</feature>
<dbReference type="PANTHER" id="PTHR10098:SF108">
    <property type="entry name" value="TETRATRICOPEPTIDE REPEAT PROTEIN 28"/>
    <property type="match status" value="1"/>
</dbReference>
<dbReference type="KEGG" id="pseg:D3H65_05535"/>
<keyword evidence="4" id="KW-1185">Reference proteome</keyword>
<dbReference type="SMART" id="SM00028">
    <property type="entry name" value="TPR"/>
    <property type="match status" value="2"/>
</dbReference>
<evidence type="ECO:0000259" key="2">
    <source>
        <dbReference type="Pfam" id="PF12770"/>
    </source>
</evidence>
<keyword evidence="1" id="KW-0812">Transmembrane</keyword>
<dbReference type="InterPro" id="IPR019734">
    <property type="entry name" value="TPR_rpt"/>
</dbReference>
<evidence type="ECO:0000313" key="4">
    <source>
        <dbReference type="Proteomes" id="UP000263900"/>
    </source>
</evidence>
<proteinExistence type="predicted"/>
<reference evidence="3 4" key="1">
    <citation type="submission" date="2018-09" db="EMBL/GenBank/DDBJ databases">
        <title>Genome sequencing of strain 6GH32-13.</title>
        <authorList>
            <person name="Weon H.-Y."/>
            <person name="Heo J."/>
            <person name="Kwon S.-W."/>
        </authorList>
    </citation>
    <scope>NUCLEOTIDE SEQUENCE [LARGE SCALE GENOMIC DNA]</scope>
    <source>
        <strain evidence="3 4">5GH32-13</strain>
    </source>
</reference>
<accession>A0A3B7MJP6</accession>
<feature type="transmembrane region" description="Helical" evidence="1">
    <location>
        <begin position="907"/>
        <end position="928"/>
    </location>
</feature>
<dbReference type="Proteomes" id="UP000263900">
    <property type="component" value="Chromosome"/>
</dbReference>
<keyword evidence="1" id="KW-1133">Transmembrane helix</keyword>
<dbReference type="SUPFAM" id="SSF48452">
    <property type="entry name" value="TPR-like"/>
    <property type="match status" value="1"/>
</dbReference>
<dbReference type="AlphaFoldDB" id="A0A3B7MJP6"/>
<dbReference type="InterPro" id="IPR011990">
    <property type="entry name" value="TPR-like_helical_dom_sf"/>
</dbReference>
<dbReference type="Pfam" id="PF12770">
    <property type="entry name" value="CHAT"/>
    <property type="match status" value="1"/>
</dbReference>
<keyword evidence="1" id="KW-0472">Membrane</keyword>
<dbReference type="PANTHER" id="PTHR10098">
    <property type="entry name" value="RAPSYN-RELATED"/>
    <property type="match status" value="1"/>
</dbReference>
<gene>
    <name evidence="3" type="ORF">D3H65_05535</name>
</gene>
<protein>
    <submittedName>
        <fullName evidence="3">CHAT domain-containing protein</fullName>
    </submittedName>
</protein>
<dbReference type="Gene3D" id="1.25.40.10">
    <property type="entry name" value="Tetratricopeptide repeat domain"/>
    <property type="match status" value="1"/>
</dbReference>
<dbReference type="InterPro" id="IPR024983">
    <property type="entry name" value="CHAT_dom"/>
</dbReference>
<dbReference type="Pfam" id="PF13181">
    <property type="entry name" value="TPR_8"/>
    <property type="match status" value="1"/>
</dbReference>
<dbReference type="OrthoDB" id="9771112at2"/>
<dbReference type="EMBL" id="CP032157">
    <property type="protein sequence ID" value="AXY73469.1"/>
    <property type="molecule type" value="Genomic_DNA"/>
</dbReference>
<evidence type="ECO:0000256" key="1">
    <source>
        <dbReference type="SAM" id="Phobius"/>
    </source>
</evidence>
<evidence type="ECO:0000313" key="3">
    <source>
        <dbReference type="EMBL" id="AXY73469.1"/>
    </source>
</evidence>
<name>A0A3B7MJP6_9BACT</name>
<dbReference type="RefSeq" id="WP_119049307.1">
    <property type="nucleotide sequence ID" value="NZ_CP032157.1"/>
</dbReference>